<dbReference type="OrthoDB" id="2163387at2759"/>
<feature type="compositionally biased region" description="Basic and acidic residues" evidence="1">
    <location>
        <begin position="186"/>
        <end position="198"/>
    </location>
</feature>
<accession>A0A9P6H5F1</accession>
<feature type="region of interest" description="Disordered" evidence="1">
    <location>
        <begin position="352"/>
        <end position="465"/>
    </location>
</feature>
<reference evidence="2" key="2">
    <citation type="submission" date="2020-11" db="EMBL/GenBank/DDBJ databases">
        <authorList>
            <consortium name="DOE Joint Genome Institute"/>
            <person name="Kuo A."/>
            <person name="Miyauchi S."/>
            <person name="Kiss E."/>
            <person name="Drula E."/>
            <person name="Kohler A."/>
            <person name="Sanchez-Garcia M."/>
            <person name="Andreopoulos B."/>
            <person name="Barry K.W."/>
            <person name="Bonito G."/>
            <person name="Buee M."/>
            <person name="Carver A."/>
            <person name="Chen C."/>
            <person name="Cichocki N."/>
            <person name="Clum A."/>
            <person name="Culley D."/>
            <person name="Crous P.W."/>
            <person name="Fauchery L."/>
            <person name="Girlanda M."/>
            <person name="Hayes R."/>
            <person name="Keri Z."/>
            <person name="Labutti K."/>
            <person name="Lipzen A."/>
            <person name="Lombard V."/>
            <person name="Magnuson J."/>
            <person name="Maillard F."/>
            <person name="Morin E."/>
            <person name="Murat C."/>
            <person name="Nolan M."/>
            <person name="Ohm R."/>
            <person name="Pangilinan J."/>
            <person name="Pereira M."/>
            <person name="Perotto S."/>
            <person name="Peter M."/>
            <person name="Riley R."/>
            <person name="Sitrit Y."/>
            <person name="Stielow B."/>
            <person name="Szollosi G."/>
            <person name="Zifcakova L."/>
            <person name="Stursova M."/>
            <person name="Spatafora J.W."/>
            <person name="Tedersoo L."/>
            <person name="Vaario L.-M."/>
            <person name="Yamada A."/>
            <person name="Yan M."/>
            <person name="Wang P."/>
            <person name="Xu J."/>
            <person name="Bruns T."/>
            <person name="Baldrian P."/>
            <person name="Vilgalys R."/>
            <person name="Henrissat B."/>
            <person name="Grigoriev I.V."/>
            <person name="Hibbett D."/>
            <person name="Nagy L.G."/>
            <person name="Martin F.M."/>
        </authorList>
    </citation>
    <scope>NUCLEOTIDE SEQUENCE</scope>
    <source>
        <strain evidence="2">UH-Tt-Lm1</strain>
    </source>
</reference>
<name>A0A9P6H5F1_9AGAM</name>
<feature type="compositionally biased region" description="Low complexity" evidence="1">
    <location>
        <begin position="1"/>
        <end position="13"/>
    </location>
</feature>
<feature type="compositionally biased region" description="Polar residues" evidence="1">
    <location>
        <begin position="455"/>
        <end position="465"/>
    </location>
</feature>
<evidence type="ECO:0000313" key="3">
    <source>
        <dbReference type="Proteomes" id="UP000736335"/>
    </source>
</evidence>
<proteinExistence type="predicted"/>
<sequence length="535" mass="56643">METPSSSTTTPSPLLGYLRPEPVPSSSKIANGPVDMAEVRERQQAVQKFLAGAEMSKLTRALRARLGYASYKATHDLSKSNIRDLEAHPPSQPISYPRPSLFQSASPRKGSMGPPAPVTASAGQTLFASLLGPPPAKRARTICNPEDPPVPAPVRPTGTAPSEKRAMGSSERSRVSKSTINTSVAERTRSHNKPEKRDTRKRARVTKKPRTKASGLSEVDEMKAAKTLTSLLMHSRPGAGSASSPRSTISALSDGDSSYSHFAESSSRTFAGPSSVNLANNSSTPPPPAHHTPGAKPPKVKRGEDEISRPGPSDSEAAEIMMFLATSPSPARATATKDRDAEAYRILGGGARVLFPNLPDTPSQPKSLRRDQSGSFASTITAIGDMEGGSLRPSQSSTIAEAPSRGEKAEGMQVDVVPPTPTDIPPSRSGPFPPSSPGRSSTMPHTGYTPLQFLSRPTESPQTPANFPFHLSEYLNVSPSPLVPPRMGLTPLASSKKDAVGRRLFEDEHRRSGSPTHAMSSGPLGSGIDIVRTVS</sequence>
<dbReference type="Proteomes" id="UP000736335">
    <property type="component" value="Unassembled WGS sequence"/>
</dbReference>
<feature type="compositionally biased region" description="Polar residues" evidence="1">
    <location>
        <begin position="176"/>
        <end position="185"/>
    </location>
</feature>
<reference evidence="2" key="1">
    <citation type="journal article" date="2020" name="Nat. Commun.">
        <title>Large-scale genome sequencing of mycorrhizal fungi provides insights into the early evolution of symbiotic traits.</title>
        <authorList>
            <person name="Miyauchi S."/>
            <person name="Kiss E."/>
            <person name="Kuo A."/>
            <person name="Drula E."/>
            <person name="Kohler A."/>
            <person name="Sanchez-Garcia M."/>
            <person name="Morin E."/>
            <person name="Andreopoulos B."/>
            <person name="Barry K.W."/>
            <person name="Bonito G."/>
            <person name="Buee M."/>
            <person name="Carver A."/>
            <person name="Chen C."/>
            <person name="Cichocki N."/>
            <person name="Clum A."/>
            <person name="Culley D."/>
            <person name="Crous P.W."/>
            <person name="Fauchery L."/>
            <person name="Girlanda M."/>
            <person name="Hayes R.D."/>
            <person name="Keri Z."/>
            <person name="LaButti K."/>
            <person name="Lipzen A."/>
            <person name="Lombard V."/>
            <person name="Magnuson J."/>
            <person name="Maillard F."/>
            <person name="Murat C."/>
            <person name="Nolan M."/>
            <person name="Ohm R.A."/>
            <person name="Pangilinan J."/>
            <person name="Pereira M.F."/>
            <person name="Perotto S."/>
            <person name="Peter M."/>
            <person name="Pfister S."/>
            <person name="Riley R."/>
            <person name="Sitrit Y."/>
            <person name="Stielow J.B."/>
            <person name="Szollosi G."/>
            <person name="Zifcakova L."/>
            <person name="Stursova M."/>
            <person name="Spatafora J.W."/>
            <person name="Tedersoo L."/>
            <person name="Vaario L.M."/>
            <person name="Yamada A."/>
            <person name="Yan M."/>
            <person name="Wang P."/>
            <person name="Xu J."/>
            <person name="Bruns T."/>
            <person name="Baldrian P."/>
            <person name="Vilgalys R."/>
            <person name="Dunand C."/>
            <person name="Henrissat B."/>
            <person name="Grigoriev I.V."/>
            <person name="Hibbett D."/>
            <person name="Nagy L.G."/>
            <person name="Martin F.M."/>
        </authorList>
    </citation>
    <scope>NUCLEOTIDE SEQUENCE</scope>
    <source>
        <strain evidence="2">UH-Tt-Lm1</strain>
    </source>
</reference>
<feature type="compositionally biased region" description="Basic and acidic residues" evidence="1">
    <location>
        <begin position="162"/>
        <end position="174"/>
    </location>
</feature>
<protein>
    <submittedName>
        <fullName evidence="2">Uncharacterized protein</fullName>
    </submittedName>
</protein>
<evidence type="ECO:0000313" key="2">
    <source>
        <dbReference type="EMBL" id="KAF9778918.1"/>
    </source>
</evidence>
<feature type="compositionally biased region" description="Basic and acidic residues" evidence="1">
    <location>
        <begin position="495"/>
        <end position="511"/>
    </location>
</feature>
<evidence type="ECO:0000256" key="1">
    <source>
        <dbReference type="SAM" id="MobiDB-lite"/>
    </source>
</evidence>
<feature type="region of interest" description="Disordered" evidence="1">
    <location>
        <begin position="84"/>
        <end position="316"/>
    </location>
</feature>
<comment type="caution">
    <text evidence="2">The sequence shown here is derived from an EMBL/GenBank/DDBJ whole genome shotgun (WGS) entry which is preliminary data.</text>
</comment>
<keyword evidence="3" id="KW-1185">Reference proteome</keyword>
<gene>
    <name evidence="2" type="ORF">BJ322DRAFT_1013996</name>
</gene>
<feature type="compositionally biased region" description="Polar residues" evidence="1">
    <location>
        <begin position="241"/>
        <end position="283"/>
    </location>
</feature>
<feature type="region of interest" description="Disordered" evidence="1">
    <location>
        <begin position="1"/>
        <end position="31"/>
    </location>
</feature>
<feature type="compositionally biased region" description="Basic residues" evidence="1">
    <location>
        <begin position="199"/>
        <end position="211"/>
    </location>
</feature>
<dbReference type="EMBL" id="WIUZ02000021">
    <property type="protein sequence ID" value="KAF9778918.1"/>
    <property type="molecule type" value="Genomic_DNA"/>
</dbReference>
<organism evidence="2 3">
    <name type="scientific">Thelephora terrestris</name>
    <dbReference type="NCBI Taxonomy" id="56493"/>
    <lineage>
        <taxon>Eukaryota</taxon>
        <taxon>Fungi</taxon>
        <taxon>Dikarya</taxon>
        <taxon>Basidiomycota</taxon>
        <taxon>Agaricomycotina</taxon>
        <taxon>Agaricomycetes</taxon>
        <taxon>Thelephorales</taxon>
        <taxon>Thelephoraceae</taxon>
        <taxon>Thelephora</taxon>
    </lineage>
</organism>
<dbReference type="AlphaFoldDB" id="A0A9P6H5F1"/>
<feature type="region of interest" description="Disordered" evidence="1">
    <location>
        <begin position="488"/>
        <end position="535"/>
    </location>
</feature>